<proteinExistence type="inferred from homology"/>
<evidence type="ECO:0000256" key="2">
    <source>
        <dbReference type="ARBA" id="ARBA00022840"/>
    </source>
</evidence>
<dbReference type="PANTHER" id="PTHR30448:SF0">
    <property type="entry name" value="RNASE ADAPTER PROTEIN RAPZ"/>
    <property type="match status" value="1"/>
</dbReference>
<keyword evidence="3 4" id="KW-0342">GTP-binding</keyword>
<evidence type="ECO:0000259" key="5">
    <source>
        <dbReference type="Pfam" id="PF03668"/>
    </source>
</evidence>
<organism evidence="7 8">
    <name type="scientific">Zavarzinia aquatilis</name>
    <dbReference type="NCBI Taxonomy" id="2211142"/>
    <lineage>
        <taxon>Bacteria</taxon>
        <taxon>Pseudomonadati</taxon>
        <taxon>Pseudomonadota</taxon>
        <taxon>Alphaproteobacteria</taxon>
        <taxon>Rhodospirillales</taxon>
        <taxon>Zavarziniaceae</taxon>
        <taxon>Zavarzinia</taxon>
    </lineage>
</organism>
<dbReference type="PIRSF" id="PIRSF005052">
    <property type="entry name" value="P-loopkin"/>
    <property type="match status" value="1"/>
</dbReference>
<dbReference type="Proteomes" id="UP000245461">
    <property type="component" value="Unassembled WGS sequence"/>
</dbReference>
<evidence type="ECO:0000256" key="3">
    <source>
        <dbReference type="ARBA" id="ARBA00023134"/>
    </source>
</evidence>
<keyword evidence="2 4" id="KW-0067">ATP-binding</keyword>
<name>A0A317EE56_9PROT</name>
<gene>
    <name evidence="7" type="ORF">DKG74_04485</name>
</gene>
<dbReference type="OrthoDB" id="9784461at2"/>
<evidence type="ECO:0000313" key="7">
    <source>
        <dbReference type="EMBL" id="PWR25031.1"/>
    </source>
</evidence>
<feature type="domain" description="RapZ-like N-terminal" evidence="5">
    <location>
        <begin position="22"/>
        <end position="170"/>
    </location>
</feature>
<dbReference type="GO" id="GO:0005525">
    <property type="term" value="F:GTP binding"/>
    <property type="evidence" value="ECO:0007669"/>
    <property type="project" value="UniProtKB-UniRule"/>
</dbReference>
<feature type="domain" description="RapZ C-terminal" evidence="6">
    <location>
        <begin position="182"/>
        <end position="300"/>
    </location>
</feature>
<dbReference type="InterPro" id="IPR005337">
    <property type="entry name" value="RapZ-like"/>
</dbReference>
<dbReference type="SUPFAM" id="SSF52540">
    <property type="entry name" value="P-loop containing nucleoside triphosphate hydrolases"/>
    <property type="match status" value="1"/>
</dbReference>
<evidence type="ECO:0000256" key="1">
    <source>
        <dbReference type="ARBA" id="ARBA00022741"/>
    </source>
</evidence>
<dbReference type="HAMAP" id="MF_00636">
    <property type="entry name" value="RapZ_like"/>
    <property type="match status" value="1"/>
</dbReference>
<dbReference type="InterPro" id="IPR027417">
    <property type="entry name" value="P-loop_NTPase"/>
</dbReference>
<evidence type="ECO:0000313" key="8">
    <source>
        <dbReference type="Proteomes" id="UP000245461"/>
    </source>
</evidence>
<dbReference type="InterPro" id="IPR053931">
    <property type="entry name" value="RapZ_C"/>
</dbReference>
<accession>A0A317EE56</accession>
<dbReference type="InterPro" id="IPR053930">
    <property type="entry name" value="RapZ-like_N"/>
</dbReference>
<dbReference type="PANTHER" id="PTHR30448">
    <property type="entry name" value="RNASE ADAPTER PROTEIN RAPZ"/>
    <property type="match status" value="1"/>
</dbReference>
<evidence type="ECO:0000259" key="6">
    <source>
        <dbReference type="Pfam" id="PF22740"/>
    </source>
</evidence>
<feature type="binding site" evidence="4">
    <location>
        <begin position="76"/>
        <end position="79"/>
    </location>
    <ligand>
        <name>GTP</name>
        <dbReference type="ChEBI" id="CHEBI:37565"/>
    </ligand>
</feature>
<dbReference type="RefSeq" id="WP_109903069.1">
    <property type="nucleotide sequence ID" value="NZ_QGLE01000002.1"/>
</dbReference>
<dbReference type="Pfam" id="PF03668">
    <property type="entry name" value="RapZ-like_N"/>
    <property type="match status" value="1"/>
</dbReference>
<dbReference type="NCBIfam" id="NF003828">
    <property type="entry name" value="PRK05416.1"/>
    <property type="match status" value="1"/>
</dbReference>
<reference evidence="7 8" key="1">
    <citation type="submission" date="2018-05" db="EMBL/GenBank/DDBJ databases">
        <title>Zavarzinia sp. HR-AS.</title>
        <authorList>
            <person name="Lee Y."/>
            <person name="Jeon C.O."/>
        </authorList>
    </citation>
    <scope>NUCLEOTIDE SEQUENCE [LARGE SCALE GENOMIC DNA]</scope>
    <source>
        <strain evidence="7 8">HR-AS</strain>
    </source>
</reference>
<dbReference type="GO" id="GO:0005524">
    <property type="term" value="F:ATP binding"/>
    <property type="evidence" value="ECO:0007669"/>
    <property type="project" value="UniProtKB-UniRule"/>
</dbReference>
<evidence type="ECO:0000256" key="4">
    <source>
        <dbReference type="HAMAP-Rule" id="MF_00636"/>
    </source>
</evidence>
<dbReference type="EMBL" id="QGLE01000002">
    <property type="protein sequence ID" value="PWR25031.1"/>
    <property type="molecule type" value="Genomic_DNA"/>
</dbReference>
<sequence>MNDAPKGLDIAGSQRRPGTLPVILVTGLSGAGKLTAMKALEDLGYETIDNLPLAFLAALLSPGAEHPARGVAINVDIRSRGFDAEQFLRRVESLRARPDLDLQVLFLDCAEGVLAQRYTETRRRHPMAEERPVTDGIALEQRLMSDIRDDADEVIDTTLLSINDLKRLIAGLFPLDVHAGLSVSVMSFSFKKGLPREADLVFDVRFLANPHWVPALRPGTGKDVEVGAHIMADPVFAEFDERVSGMLTFLVPLYRREGKSYLTIAFGCSGGRHRSVFMAERIGGVLRESGHRVTVIHRDTVFA</sequence>
<keyword evidence="8" id="KW-1185">Reference proteome</keyword>
<dbReference type="Pfam" id="PF22740">
    <property type="entry name" value="PapZ_C"/>
    <property type="match status" value="1"/>
</dbReference>
<dbReference type="AlphaFoldDB" id="A0A317EE56"/>
<keyword evidence="1 4" id="KW-0547">Nucleotide-binding</keyword>
<feature type="binding site" evidence="4">
    <location>
        <begin position="27"/>
        <end position="34"/>
    </location>
    <ligand>
        <name>ATP</name>
        <dbReference type="ChEBI" id="CHEBI:30616"/>
    </ligand>
</feature>
<protein>
    <submittedName>
        <fullName evidence="7">RNase adapter RapZ</fullName>
    </submittedName>
</protein>
<comment type="caution">
    <text evidence="7">The sequence shown here is derived from an EMBL/GenBank/DDBJ whole genome shotgun (WGS) entry which is preliminary data.</text>
</comment>